<evidence type="ECO:0000259" key="7">
    <source>
        <dbReference type="Pfam" id="PF04542"/>
    </source>
</evidence>
<dbReference type="GO" id="GO:0003677">
    <property type="term" value="F:DNA binding"/>
    <property type="evidence" value="ECO:0007669"/>
    <property type="project" value="UniProtKB-KW"/>
</dbReference>
<dbReference type="NCBIfam" id="TIGR02983">
    <property type="entry name" value="SigE-fam_strep"/>
    <property type="match status" value="1"/>
</dbReference>
<dbReference type="InterPro" id="IPR036388">
    <property type="entry name" value="WH-like_DNA-bd_sf"/>
</dbReference>
<organism evidence="9 10">
    <name type="scientific">Isoptericola sediminis</name>
    <dbReference type="NCBI Taxonomy" id="2733572"/>
    <lineage>
        <taxon>Bacteria</taxon>
        <taxon>Bacillati</taxon>
        <taxon>Actinomycetota</taxon>
        <taxon>Actinomycetes</taxon>
        <taxon>Micrococcales</taxon>
        <taxon>Promicromonosporaceae</taxon>
        <taxon>Isoptericola</taxon>
    </lineage>
</organism>
<dbReference type="NCBIfam" id="TIGR02937">
    <property type="entry name" value="sigma70-ECF"/>
    <property type="match status" value="1"/>
</dbReference>
<feature type="region of interest" description="Disordered" evidence="6">
    <location>
        <begin position="104"/>
        <end position="128"/>
    </location>
</feature>
<dbReference type="InterPro" id="IPR014284">
    <property type="entry name" value="RNA_pol_sigma-70_dom"/>
</dbReference>
<proteinExistence type="inferred from homology"/>
<dbReference type="Pfam" id="PF04542">
    <property type="entry name" value="Sigma70_r2"/>
    <property type="match status" value="1"/>
</dbReference>
<dbReference type="PANTHER" id="PTHR43133">
    <property type="entry name" value="RNA POLYMERASE ECF-TYPE SIGMA FACTO"/>
    <property type="match status" value="1"/>
</dbReference>
<feature type="region of interest" description="Disordered" evidence="6">
    <location>
        <begin position="1"/>
        <end position="25"/>
    </location>
</feature>
<dbReference type="Pfam" id="PF08281">
    <property type="entry name" value="Sigma70_r4_2"/>
    <property type="match status" value="1"/>
</dbReference>
<dbReference type="Gene3D" id="1.10.10.10">
    <property type="entry name" value="Winged helix-like DNA-binding domain superfamily/Winged helix DNA-binding domain"/>
    <property type="match status" value="1"/>
</dbReference>
<dbReference type="CDD" id="cd06171">
    <property type="entry name" value="Sigma70_r4"/>
    <property type="match status" value="1"/>
</dbReference>
<keyword evidence="4" id="KW-0238">DNA-binding</keyword>
<dbReference type="GO" id="GO:0016987">
    <property type="term" value="F:sigma factor activity"/>
    <property type="evidence" value="ECO:0007669"/>
    <property type="project" value="UniProtKB-KW"/>
</dbReference>
<reference evidence="9 10" key="1">
    <citation type="submission" date="2020-05" db="EMBL/GenBank/DDBJ databases">
        <title>Genome sequence of Isoptericola sp. JC619 isolated from Chilika lagoon, India.</title>
        <authorList>
            <person name="Kumar D."/>
            <person name="Appam K."/>
            <person name="Gandham S."/>
            <person name="Uppada J."/>
            <person name="Sasikala C."/>
            <person name="Venkata Ramana C."/>
        </authorList>
    </citation>
    <scope>NUCLEOTIDE SEQUENCE [LARGE SCALE GENOMIC DNA]</scope>
    <source>
        <strain evidence="9 10">JC619</strain>
    </source>
</reference>
<evidence type="ECO:0000313" key="9">
    <source>
        <dbReference type="EMBL" id="NNU27282.1"/>
    </source>
</evidence>
<keyword evidence="10" id="KW-1185">Reference proteome</keyword>
<dbReference type="InterPro" id="IPR013249">
    <property type="entry name" value="RNA_pol_sigma70_r4_t2"/>
</dbReference>
<dbReference type="InterPro" id="IPR013324">
    <property type="entry name" value="RNA_pol_sigma_r3/r4-like"/>
</dbReference>
<evidence type="ECO:0000256" key="2">
    <source>
        <dbReference type="ARBA" id="ARBA00023015"/>
    </source>
</evidence>
<dbReference type="GO" id="GO:0006352">
    <property type="term" value="P:DNA-templated transcription initiation"/>
    <property type="evidence" value="ECO:0007669"/>
    <property type="project" value="InterPro"/>
</dbReference>
<name>A0A849JVE7_9MICO</name>
<feature type="domain" description="RNA polymerase sigma-70 region 2" evidence="7">
    <location>
        <begin position="46"/>
        <end position="103"/>
    </location>
</feature>
<dbReference type="InterPro" id="IPR014325">
    <property type="entry name" value="RNA_pol_sigma-E_actinobac"/>
</dbReference>
<keyword evidence="5" id="KW-0804">Transcription</keyword>
<dbReference type="PANTHER" id="PTHR43133:SF50">
    <property type="entry name" value="ECF RNA POLYMERASE SIGMA FACTOR SIGM"/>
    <property type="match status" value="1"/>
</dbReference>
<evidence type="ECO:0000259" key="8">
    <source>
        <dbReference type="Pfam" id="PF08281"/>
    </source>
</evidence>
<evidence type="ECO:0000256" key="1">
    <source>
        <dbReference type="ARBA" id="ARBA00010641"/>
    </source>
</evidence>
<dbReference type="SUPFAM" id="SSF88659">
    <property type="entry name" value="Sigma3 and sigma4 domains of RNA polymerase sigma factors"/>
    <property type="match status" value="1"/>
</dbReference>
<gene>
    <name evidence="9" type="ORF">HLI28_06970</name>
</gene>
<comment type="similarity">
    <text evidence="1">Belongs to the sigma-70 factor family. ECF subfamily.</text>
</comment>
<keyword evidence="2" id="KW-0805">Transcription regulation</keyword>
<dbReference type="InterPro" id="IPR013325">
    <property type="entry name" value="RNA_pol_sigma_r2"/>
</dbReference>
<dbReference type="Proteomes" id="UP000557204">
    <property type="component" value="Unassembled WGS sequence"/>
</dbReference>
<dbReference type="InterPro" id="IPR007627">
    <property type="entry name" value="RNA_pol_sigma70_r2"/>
</dbReference>
<dbReference type="EMBL" id="JABFAJ010000011">
    <property type="protein sequence ID" value="NNU27282.1"/>
    <property type="molecule type" value="Genomic_DNA"/>
</dbReference>
<evidence type="ECO:0000256" key="4">
    <source>
        <dbReference type="ARBA" id="ARBA00023125"/>
    </source>
</evidence>
<dbReference type="Gene3D" id="1.10.1740.10">
    <property type="match status" value="1"/>
</dbReference>
<sequence length="197" mass="21864">MIQVPIASPGTTDTARAPSTAVHEEATPTTAVAEFTAFARARTAGLYRIAYLLCGDEHRAHDLVQTALERTYRAWPRISSDPFAYARRVVATSRIDTWRRTRREVLRDPAPGTSDLGTSEHAPDHARRVAERDRLVRALQMLPETQRRVVVLRHLLDRSEQQTADELNLARGTVKSAGSRGLAALRAVLTTTTEEDA</sequence>
<evidence type="ECO:0000256" key="5">
    <source>
        <dbReference type="ARBA" id="ARBA00023163"/>
    </source>
</evidence>
<comment type="caution">
    <text evidence="9">The sequence shown here is derived from an EMBL/GenBank/DDBJ whole genome shotgun (WGS) entry which is preliminary data.</text>
</comment>
<keyword evidence="3" id="KW-0731">Sigma factor</keyword>
<dbReference type="InterPro" id="IPR039425">
    <property type="entry name" value="RNA_pol_sigma-70-like"/>
</dbReference>
<dbReference type="AlphaFoldDB" id="A0A849JVE7"/>
<evidence type="ECO:0000256" key="3">
    <source>
        <dbReference type="ARBA" id="ARBA00023082"/>
    </source>
</evidence>
<protein>
    <submittedName>
        <fullName evidence="9">SigE family RNA polymerase sigma factor</fullName>
    </submittedName>
</protein>
<evidence type="ECO:0000256" key="6">
    <source>
        <dbReference type="SAM" id="MobiDB-lite"/>
    </source>
</evidence>
<dbReference type="SUPFAM" id="SSF88946">
    <property type="entry name" value="Sigma2 domain of RNA polymerase sigma factors"/>
    <property type="match status" value="1"/>
</dbReference>
<accession>A0A849JVE7</accession>
<feature type="domain" description="RNA polymerase sigma factor 70 region 4 type 2" evidence="8">
    <location>
        <begin position="133"/>
        <end position="185"/>
    </location>
</feature>
<evidence type="ECO:0000313" key="10">
    <source>
        <dbReference type="Proteomes" id="UP000557204"/>
    </source>
</evidence>